<proteinExistence type="predicted"/>
<evidence type="ECO:0000313" key="2">
    <source>
        <dbReference type="EMBL" id="GBP10607.1"/>
    </source>
</evidence>
<evidence type="ECO:0000313" key="3">
    <source>
        <dbReference type="Proteomes" id="UP000299102"/>
    </source>
</evidence>
<dbReference type="EMBL" id="BGZK01004728">
    <property type="protein sequence ID" value="GBP10607.1"/>
    <property type="molecule type" value="Genomic_DNA"/>
</dbReference>
<reference evidence="2 3" key="1">
    <citation type="journal article" date="2019" name="Commun. Biol.">
        <title>The bagworm genome reveals a unique fibroin gene that provides high tensile strength.</title>
        <authorList>
            <person name="Kono N."/>
            <person name="Nakamura H."/>
            <person name="Ohtoshi R."/>
            <person name="Tomita M."/>
            <person name="Numata K."/>
            <person name="Arakawa K."/>
        </authorList>
    </citation>
    <scope>NUCLEOTIDE SEQUENCE [LARGE SCALE GENOMIC DNA]</scope>
</reference>
<accession>A0A4C1TB12</accession>
<organism evidence="2 3">
    <name type="scientific">Eumeta variegata</name>
    <name type="common">Bagworm moth</name>
    <name type="synonym">Eumeta japonica</name>
    <dbReference type="NCBI Taxonomy" id="151549"/>
    <lineage>
        <taxon>Eukaryota</taxon>
        <taxon>Metazoa</taxon>
        <taxon>Ecdysozoa</taxon>
        <taxon>Arthropoda</taxon>
        <taxon>Hexapoda</taxon>
        <taxon>Insecta</taxon>
        <taxon>Pterygota</taxon>
        <taxon>Neoptera</taxon>
        <taxon>Endopterygota</taxon>
        <taxon>Lepidoptera</taxon>
        <taxon>Glossata</taxon>
        <taxon>Ditrysia</taxon>
        <taxon>Tineoidea</taxon>
        <taxon>Psychidae</taxon>
        <taxon>Oiketicinae</taxon>
        <taxon>Eumeta</taxon>
    </lineage>
</organism>
<sequence>MATPPQLNVCNSHGNGCTYKMQWEWCIRQHSQPSHCEARLNKSERKRCPSLIAATPQESADHQKRALVKRGNP</sequence>
<feature type="region of interest" description="Disordered" evidence="1">
    <location>
        <begin position="51"/>
        <end position="73"/>
    </location>
</feature>
<name>A0A4C1TB12_EUMVA</name>
<dbReference type="AlphaFoldDB" id="A0A4C1TB12"/>
<dbReference type="Proteomes" id="UP000299102">
    <property type="component" value="Unassembled WGS sequence"/>
</dbReference>
<gene>
    <name evidence="2" type="ORF">EVAR_91822_1</name>
</gene>
<feature type="non-terminal residue" evidence="2">
    <location>
        <position position="73"/>
    </location>
</feature>
<comment type="caution">
    <text evidence="2">The sequence shown here is derived from an EMBL/GenBank/DDBJ whole genome shotgun (WGS) entry which is preliminary data.</text>
</comment>
<protein>
    <submittedName>
        <fullName evidence="2">Uncharacterized protein</fullName>
    </submittedName>
</protein>
<keyword evidence="3" id="KW-1185">Reference proteome</keyword>
<evidence type="ECO:0000256" key="1">
    <source>
        <dbReference type="SAM" id="MobiDB-lite"/>
    </source>
</evidence>